<reference evidence="1" key="1">
    <citation type="submission" date="2018-11" db="EMBL/GenBank/DDBJ databases">
        <authorList>
            <person name="Onetto C."/>
        </authorList>
    </citation>
    <scope>NUCLEOTIDE SEQUENCE [LARGE SCALE GENOMIC DNA]</scope>
</reference>
<proteinExistence type="predicted"/>
<sequence>MFRGVPAAGMPAVHDRSPQRLMGSWLCAPSLPRPGADALPFCDGGDEQILIQDMEMDIL</sequence>
<gene>
    <name evidence="1" type="ORF">DF3PA_100007</name>
</gene>
<dbReference type="AlphaFoldDB" id="A0A564WCA6"/>
<protein>
    <submittedName>
        <fullName evidence="1">Uncharacterized protein</fullName>
    </submittedName>
</protein>
<dbReference type="EMBL" id="UXAT02000002">
    <property type="protein sequence ID" value="VUX45159.1"/>
    <property type="molecule type" value="Genomic_DNA"/>
</dbReference>
<dbReference type="Proteomes" id="UP000326641">
    <property type="component" value="Unassembled WGS sequence"/>
</dbReference>
<accession>A0A564WCA6</accession>
<name>A0A564WCA6_9PROT</name>
<organism evidence="1 2">
    <name type="scientific">Candidatus Defluviicoccus seviourii</name>
    <dbReference type="NCBI Taxonomy" id="2565273"/>
    <lineage>
        <taxon>Bacteria</taxon>
        <taxon>Pseudomonadati</taxon>
        <taxon>Pseudomonadota</taxon>
        <taxon>Alphaproteobacteria</taxon>
        <taxon>Rhodospirillales</taxon>
        <taxon>Rhodospirillaceae</taxon>
        <taxon>Defluviicoccus</taxon>
    </lineage>
</organism>
<comment type="caution">
    <text evidence="1">The sequence shown here is derived from an EMBL/GenBank/DDBJ whole genome shotgun (WGS) entry which is preliminary data.</text>
</comment>
<evidence type="ECO:0000313" key="2">
    <source>
        <dbReference type="Proteomes" id="UP000326641"/>
    </source>
</evidence>
<evidence type="ECO:0000313" key="1">
    <source>
        <dbReference type="EMBL" id="VUX45159.1"/>
    </source>
</evidence>
<keyword evidence="2" id="KW-1185">Reference proteome</keyword>